<dbReference type="InterPro" id="IPR006047">
    <property type="entry name" value="GH13_cat_dom"/>
</dbReference>
<dbReference type="SUPFAM" id="SSF51445">
    <property type="entry name" value="(Trans)glycosidases"/>
    <property type="match status" value="1"/>
</dbReference>
<dbReference type="EMBL" id="QGNW01002573">
    <property type="protein sequence ID" value="RVW17848.1"/>
    <property type="molecule type" value="Genomic_DNA"/>
</dbReference>
<dbReference type="Pfam" id="PF13966">
    <property type="entry name" value="zf-RVT"/>
    <property type="match status" value="1"/>
</dbReference>
<reference evidence="4 5" key="1">
    <citation type="journal article" date="2018" name="PLoS Genet.">
        <title>Population sequencing reveals clonal diversity and ancestral inbreeding in the grapevine cultivar Chardonnay.</title>
        <authorList>
            <person name="Roach M.J."/>
            <person name="Johnson D.L."/>
            <person name="Bohlmann J."/>
            <person name="van Vuuren H.J."/>
            <person name="Jones S.J."/>
            <person name="Pretorius I.S."/>
            <person name="Schmidt S.A."/>
            <person name="Borneman A.R."/>
        </authorList>
    </citation>
    <scope>NUCLEOTIDE SEQUENCE [LARGE SCALE GENOMIC DNA]</scope>
    <source>
        <strain evidence="5">cv. Chardonnay</strain>
        <tissue evidence="4">Leaf</tissue>
    </source>
</reference>
<dbReference type="PANTHER" id="PTHR43002">
    <property type="entry name" value="GLYCOGEN DEBRANCHING ENZYME"/>
    <property type="match status" value="1"/>
</dbReference>
<comment type="caution">
    <text evidence="4">The sequence shown here is derived from an EMBL/GenBank/DDBJ whole genome shotgun (WGS) entry which is preliminary data.</text>
</comment>
<dbReference type="PROSITE" id="PS50890">
    <property type="entry name" value="PUA"/>
    <property type="match status" value="1"/>
</dbReference>
<dbReference type="Pfam" id="PF00078">
    <property type="entry name" value="RVT_1"/>
    <property type="match status" value="1"/>
</dbReference>
<dbReference type="CDD" id="cd01650">
    <property type="entry name" value="RT_nLTR_like"/>
    <property type="match status" value="1"/>
</dbReference>
<proteinExistence type="predicted"/>
<evidence type="ECO:0000313" key="4">
    <source>
        <dbReference type="EMBL" id="RVW17848.1"/>
    </source>
</evidence>
<feature type="domain" description="Reverse transcriptase zinc-binding" evidence="3">
    <location>
        <begin position="371"/>
        <end position="427"/>
    </location>
</feature>
<protein>
    <submittedName>
        <fullName evidence="4">Isoamylase 3, chloroplastic</fullName>
    </submittedName>
</protein>
<gene>
    <name evidence="4" type="primary">ISA3_0</name>
    <name evidence="4" type="ORF">CK203_078616</name>
</gene>
<dbReference type="GO" id="GO:0005975">
    <property type="term" value="P:carbohydrate metabolic process"/>
    <property type="evidence" value="ECO:0007669"/>
    <property type="project" value="InterPro"/>
</dbReference>
<dbReference type="InterPro" id="IPR000477">
    <property type="entry name" value="RT_dom"/>
</dbReference>
<dbReference type="AlphaFoldDB" id="A0A438C3R6"/>
<organism evidence="4 5">
    <name type="scientific">Vitis vinifera</name>
    <name type="common">Grape</name>
    <dbReference type="NCBI Taxonomy" id="29760"/>
    <lineage>
        <taxon>Eukaryota</taxon>
        <taxon>Viridiplantae</taxon>
        <taxon>Streptophyta</taxon>
        <taxon>Embryophyta</taxon>
        <taxon>Tracheophyta</taxon>
        <taxon>Spermatophyta</taxon>
        <taxon>Magnoliopsida</taxon>
        <taxon>eudicotyledons</taxon>
        <taxon>Gunneridae</taxon>
        <taxon>Pentapetalae</taxon>
        <taxon>rosids</taxon>
        <taxon>Vitales</taxon>
        <taxon>Vitaceae</taxon>
        <taxon>Viteae</taxon>
        <taxon>Vitis</taxon>
    </lineage>
</organism>
<feature type="domain" description="Reverse transcriptase" evidence="1">
    <location>
        <begin position="6"/>
        <end position="130"/>
    </location>
</feature>
<accession>A0A438C3R6</accession>
<evidence type="ECO:0000313" key="5">
    <source>
        <dbReference type="Proteomes" id="UP000288805"/>
    </source>
</evidence>
<dbReference type="Proteomes" id="UP000288805">
    <property type="component" value="Unassembled WGS sequence"/>
</dbReference>
<evidence type="ECO:0000259" key="2">
    <source>
        <dbReference type="Pfam" id="PF00128"/>
    </source>
</evidence>
<dbReference type="InterPro" id="IPR026960">
    <property type="entry name" value="RVT-Znf"/>
</dbReference>
<evidence type="ECO:0000259" key="1">
    <source>
        <dbReference type="Pfam" id="PF00078"/>
    </source>
</evidence>
<evidence type="ECO:0000259" key="3">
    <source>
        <dbReference type="Pfam" id="PF13966"/>
    </source>
</evidence>
<dbReference type="InterPro" id="IPR017853">
    <property type="entry name" value="GH"/>
</dbReference>
<name>A0A438C3R6_VITVI</name>
<sequence length="680" mass="76673">MTEKISDFRHISLITSLYKIIVKVLSGRLRGVLHETIHSTQGAFVQGRQILDAILIVNEIVDEKRRSGEKGVVFKIDFEKAYDHVSWDFLDHVLEKKGFSPRWRKLMKDCLSTVSFAVLVNGNTKGCTEQDVIESKGKKFVGGFQGGFCLAYTVLGSSFGTCEEVLQTLKSLLLVFGHISGLKVNLDKSNIYGINLEQNQLSKLVELLDCKASVWPILYLSLPLGGNPKACGFWDPVIVRILRRLDGRQKVYLSFGGRITLIQSCLTHMPSYFLSLVKIPASVAGKIERLQRDFLWSGVRKGKRDHLVSWDVVCNLKAKKGIGIWEDFSNESRSLREMVVEEMGKEFGYGKTFGGVSNLWDPNIQDYLGLFTVKSFFLALSQFSGSPPVIPTKLVWNSQVPFKVKSFVWLVAHKKVNTNDLLQLRRLYKALSPDIFQKEDRFGNSRSVSCQYPGITGLHCWDDPFYSKFFASDIFVKKLIFINTWGYSTINFFAPMSRYASAGGGPIKASREFKEMVKALHGAGIEVILDVVYNHTNEADDENPYTTSFRGIDNKVYYMVDLNNEGQLLNFSGCGISNKTYLVLLKHTKLQPSMVMELILDSLRHWVIEYHVDGFRFDLASVLCRGTDGSPLNAPPIIREIAKDDILSRCKIIAEPWDCGGLYLVGRFSKLGSVISALHY</sequence>
<dbReference type="Pfam" id="PF00128">
    <property type="entry name" value="Alpha-amylase"/>
    <property type="match status" value="1"/>
</dbReference>
<feature type="domain" description="Glycosyl hydrolase family 13 catalytic" evidence="2">
    <location>
        <begin position="512"/>
        <end position="624"/>
    </location>
</feature>
<dbReference type="Gene3D" id="3.20.20.80">
    <property type="entry name" value="Glycosidases"/>
    <property type="match status" value="1"/>
</dbReference>